<comment type="caution">
    <text evidence="2">The sequence shown here is derived from an EMBL/GenBank/DDBJ whole genome shotgun (WGS) entry which is preliminary data.</text>
</comment>
<evidence type="ECO:0000259" key="1">
    <source>
        <dbReference type="Pfam" id="PF12680"/>
    </source>
</evidence>
<accession>A0ABP9QK23</accession>
<gene>
    <name evidence="2" type="ORF">GCM10023321_49660</name>
</gene>
<dbReference type="EMBL" id="BAABJP010000029">
    <property type="protein sequence ID" value="GAA5163182.1"/>
    <property type="molecule type" value="Genomic_DNA"/>
</dbReference>
<dbReference type="RefSeq" id="WP_185060837.1">
    <property type="nucleotide sequence ID" value="NZ_BAABJP010000029.1"/>
</dbReference>
<dbReference type="Pfam" id="PF12680">
    <property type="entry name" value="SnoaL_2"/>
    <property type="match status" value="1"/>
</dbReference>
<protein>
    <recommendedName>
        <fullName evidence="1">SnoaL-like domain-containing protein</fullName>
    </recommendedName>
</protein>
<sequence length="173" mass="19629">MQTEVDHTYGGRPDTELTREQIVDRNLHVVEAHFHNENPDTVDKAVALYADDISWEAPSRGVVMNDRDEILKAYHGIFRTIRYNRVTSLRRFATETHVFDDQIGEVTVVGTEMTNLPYPPGTKVNCRLVHLFEMKDGKITSEIAYELWREADSPVAVDFVPQGSHVEVFGGVA</sequence>
<dbReference type="InterPro" id="IPR032710">
    <property type="entry name" value="NTF2-like_dom_sf"/>
</dbReference>
<name>A0ABP9QK23_9PSEU</name>
<dbReference type="Proteomes" id="UP001428817">
    <property type="component" value="Unassembled WGS sequence"/>
</dbReference>
<dbReference type="InterPro" id="IPR037401">
    <property type="entry name" value="SnoaL-like"/>
</dbReference>
<proteinExistence type="predicted"/>
<evidence type="ECO:0000313" key="2">
    <source>
        <dbReference type="EMBL" id="GAA5163182.1"/>
    </source>
</evidence>
<organism evidence="2 3">
    <name type="scientific">Pseudonocardia eucalypti</name>
    <dbReference type="NCBI Taxonomy" id="648755"/>
    <lineage>
        <taxon>Bacteria</taxon>
        <taxon>Bacillati</taxon>
        <taxon>Actinomycetota</taxon>
        <taxon>Actinomycetes</taxon>
        <taxon>Pseudonocardiales</taxon>
        <taxon>Pseudonocardiaceae</taxon>
        <taxon>Pseudonocardia</taxon>
    </lineage>
</organism>
<dbReference type="Gene3D" id="3.10.450.50">
    <property type="match status" value="1"/>
</dbReference>
<keyword evidence="3" id="KW-1185">Reference proteome</keyword>
<feature type="domain" description="SnoaL-like" evidence="1">
    <location>
        <begin position="30"/>
        <end position="141"/>
    </location>
</feature>
<evidence type="ECO:0000313" key="3">
    <source>
        <dbReference type="Proteomes" id="UP001428817"/>
    </source>
</evidence>
<dbReference type="SUPFAM" id="SSF54427">
    <property type="entry name" value="NTF2-like"/>
    <property type="match status" value="1"/>
</dbReference>
<reference evidence="3" key="1">
    <citation type="journal article" date="2019" name="Int. J. Syst. Evol. Microbiol.">
        <title>The Global Catalogue of Microorganisms (GCM) 10K type strain sequencing project: providing services to taxonomists for standard genome sequencing and annotation.</title>
        <authorList>
            <consortium name="The Broad Institute Genomics Platform"/>
            <consortium name="The Broad Institute Genome Sequencing Center for Infectious Disease"/>
            <person name="Wu L."/>
            <person name="Ma J."/>
        </authorList>
    </citation>
    <scope>NUCLEOTIDE SEQUENCE [LARGE SCALE GENOMIC DNA]</scope>
    <source>
        <strain evidence="3">JCM 18303</strain>
    </source>
</reference>